<proteinExistence type="predicted"/>
<feature type="region of interest" description="Disordered" evidence="1">
    <location>
        <begin position="273"/>
        <end position="380"/>
    </location>
</feature>
<evidence type="ECO:0000313" key="2">
    <source>
        <dbReference type="EMBL" id="CAA9587672.1"/>
    </source>
</evidence>
<name>A0A6J4VS75_9BACT</name>
<sequence length="380" mass="41907">ADHRAETIPGLRGGTTRRPGENRDRVRAVRRRGGDPGLLAARGRRPPRRSCPLGRGPGRAPDRVPLAAMLPAALLPWRPGDRLRPQRYRPGPLGSGRQGARRAGPPTPRRPGARPAPLLCPPGRRDGRGGGRERDPRRRARGDRRPLLGGTGDRRHGDPRSPRGGRPDRRADAGDPRGGRAGCRPAGRVPRAVRPALGDRDLRARRPLPPLLRRGSDPPRVPRRTRSGARPGPRAARDGRARARQVGYAGVGREGFGRLSAPGCLQLRRDHRATQNRRAGRGPPYQPRAAQRRRADRVRRRDPPRLRHPECRHDRGTVGRARRRAGPGRAKSARRGRLHPPTGGSRAGRRFRRGGRRGGHLRALDPPRHPRARRVGARVV</sequence>
<accession>A0A6J4VS75</accession>
<feature type="non-terminal residue" evidence="2">
    <location>
        <position position="1"/>
    </location>
</feature>
<feature type="non-terminal residue" evidence="2">
    <location>
        <position position="380"/>
    </location>
</feature>
<feature type="compositionally biased region" description="Basic residues" evidence="1">
    <location>
        <begin position="369"/>
        <end position="380"/>
    </location>
</feature>
<feature type="compositionally biased region" description="Basic and acidic residues" evidence="1">
    <location>
        <begin position="123"/>
        <end position="136"/>
    </location>
</feature>
<organism evidence="2">
    <name type="scientific">uncultured Thermomicrobiales bacterium</name>
    <dbReference type="NCBI Taxonomy" id="1645740"/>
    <lineage>
        <taxon>Bacteria</taxon>
        <taxon>Pseudomonadati</taxon>
        <taxon>Thermomicrobiota</taxon>
        <taxon>Thermomicrobia</taxon>
        <taxon>Thermomicrobiales</taxon>
        <taxon>environmental samples</taxon>
    </lineage>
</organism>
<feature type="compositionally biased region" description="Low complexity" evidence="1">
    <location>
        <begin position="65"/>
        <end position="76"/>
    </location>
</feature>
<evidence type="ECO:0000256" key="1">
    <source>
        <dbReference type="SAM" id="MobiDB-lite"/>
    </source>
</evidence>
<feature type="compositionally biased region" description="Basic residues" evidence="1">
    <location>
        <begin position="347"/>
        <end position="360"/>
    </location>
</feature>
<dbReference type="AlphaFoldDB" id="A0A6J4VS75"/>
<reference evidence="2" key="1">
    <citation type="submission" date="2020-02" db="EMBL/GenBank/DDBJ databases">
        <authorList>
            <person name="Meier V. D."/>
        </authorList>
    </citation>
    <scope>NUCLEOTIDE SEQUENCE</scope>
    <source>
        <strain evidence="2">AVDCRST_MAG18</strain>
    </source>
</reference>
<dbReference type="EMBL" id="CADCWN010000333">
    <property type="protein sequence ID" value="CAA9587672.1"/>
    <property type="molecule type" value="Genomic_DNA"/>
</dbReference>
<feature type="compositionally biased region" description="Basic and acidic residues" evidence="1">
    <location>
        <begin position="18"/>
        <end position="27"/>
    </location>
</feature>
<protein>
    <submittedName>
        <fullName evidence="2">Starvation sensing protein RspA</fullName>
    </submittedName>
</protein>
<feature type="region of interest" description="Disordered" evidence="1">
    <location>
        <begin position="1"/>
        <end position="244"/>
    </location>
</feature>
<feature type="compositionally biased region" description="Basic and acidic residues" evidence="1">
    <location>
        <begin position="299"/>
        <end position="317"/>
    </location>
</feature>
<feature type="compositionally biased region" description="Basic and acidic residues" evidence="1">
    <location>
        <begin position="152"/>
        <end position="178"/>
    </location>
</feature>
<feature type="compositionally biased region" description="Basic residues" evidence="1">
    <location>
        <begin position="320"/>
        <end position="338"/>
    </location>
</feature>
<gene>
    <name evidence="2" type="ORF">AVDCRST_MAG18-4178</name>
</gene>
<feature type="compositionally biased region" description="Low complexity" evidence="1">
    <location>
        <begin position="182"/>
        <end position="196"/>
    </location>
</feature>